<dbReference type="PIRSF" id="PIRSF019574">
    <property type="entry name" value="Periplasmic_polyamine_BP"/>
    <property type="match status" value="1"/>
</dbReference>
<comment type="similarity">
    <text evidence="5">Belongs to the bacterial solute-binding protein PotD/PotF family.</text>
</comment>
<dbReference type="PANTHER" id="PTHR30222">
    <property type="entry name" value="SPERMIDINE/PUTRESCINE-BINDING PERIPLASMIC PROTEIN"/>
    <property type="match status" value="1"/>
</dbReference>
<comment type="caution">
    <text evidence="6">The sequence shown here is derived from an EMBL/GenBank/DDBJ whole genome shotgun (WGS) entry which is preliminary data.</text>
</comment>
<keyword evidence="7" id="KW-1185">Reference proteome</keyword>
<dbReference type="GO" id="GO:0042597">
    <property type="term" value="C:periplasmic space"/>
    <property type="evidence" value="ECO:0007669"/>
    <property type="project" value="UniProtKB-SubCell"/>
</dbReference>
<dbReference type="CDD" id="cd13590">
    <property type="entry name" value="PBP2_PotD_PotF_like"/>
    <property type="match status" value="1"/>
</dbReference>
<comment type="subcellular location">
    <subcellularLocation>
        <location evidence="1 5">Periplasm</location>
    </subcellularLocation>
</comment>
<accession>A0A2U2DWB4</accession>
<organism evidence="6 7">
    <name type="scientific">Metarhizobium album</name>
    <dbReference type="NCBI Taxonomy" id="2182425"/>
    <lineage>
        <taxon>Bacteria</taxon>
        <taxon>Pseudomonadati</taxon>
        <taxon>Pseudomonadota</taxon>
        <taxon>Alphaproteobacteria</taxon>
        <taxon>Hyphomicrobiales</taxon>
        <taxon>Rhizobiaceae</taxon>
        <taxon>Metarhizobium</taxon>
    </lineage>
</organism>
<dbReference type="Proteomes" id="UP000245252">
    <property type="component" value="Unassembled WGS sequence"/>
</dbReference>
<dbReference type="GO" id="GO:0019808">
    <property type="term" value="F:polyamine binding"/>
    <property type="evidence" value="ECO:0007669"/>
    <property type="project" value="InterPro"/>
</dbReference>
<dbReference type="InterPro" id="IPR006059">
    <property type="entry name" value="SBP"/>
</dbReference>
<dbReference type="Pfam" id="PF13416">
    <property type="entry name" value="SBP_bac_8"/>
    <property type="match status" value="1"/>
</dbReference>
<dbReference type="PANTHER" id="PTHR30222:SF17">
    <property type="entry name" value="SPERMIDINE_PUTRESCINE-BINDING PERIPLASMIC PROTEIN"/>
    <property type="match status" value="1"/>
</dbReference>
<dbReference type="InterPro" id="IPR001188">
    <property type="entry name" value="Sperm_putr-bd"/>
</dbReference>
<proteinExistence type="inferred from homology"/>
<reference evidence="6 7" key="1">
    <citation type="submission" date="2018-05" db="EMBL/GenBank/DDBJ databases">
        <title>The draft genome of strain NS-104.</title>
        <authorList>
            <person name="Hang P."/>
            <person name="Jiang J."/>
        </authorList>
    </citation>
    <scope>NUCLEOTIDE SEQUENCE [LARGE SCALE GENOMIC DNA]</scope>
    <source>
        <strain evidence="6 7">NS-104</strain>
    </source>
</reference>
<name>A0A2U2DWB4_9HYPH</name>
<dbReference type="SUPFAM" id="SSF53850">
    <property type="entry name" value="Periplasmic binding protein-like II"/>
    <property type="match status" value="1"/>
</dbReference>
<evidence type="ECO:0000256" key="5">
    <source>
        <dbReference type="PIRNR" id="PIRNR019574"/>
    </source>
</evidence>
<dbReference type="PRINTS" id="PR00909">
    <property type="entry name" value="SPERMDNBNDNG"/>
</dbReference>
<evidence type="ECO:0000313" key="6">
    <source>
        <dbReference type="EMBL" id="PWE57615.1"/>
    </source>
</evidence>
<gene>
    <name evidence="6" type="ORF">DEM27_07565</name>
</gene>
<dbReference type="AlphaFoldDB" id="A0A2U2DWB4"/>
<evidence type="ECO:0000313" key="7">
    <source>
        <dbReference type="Proteomes" id="UP000245252"/>
    </source>
</evidence>
<comment type="function">
    <text evidence="5">Required for the activity of the bacterial periplasmic transport system of putrescine.</text>
</comment>
<keyword evidence="3" id="KW-0732">Signal</keyword>
<evidence type="ECO:0000256" key="2">
    <source>
        <dbReference type="ARBA" id="ARBA00022448"/>
    </source>
</evidence>
<keyword evidence="2 5" id="KW-0813">Transport</keyword>
<sequence>MVSTHAGAWRKAAKWASVAIGAVVLQAGTAFSADLVISNWAGYMAPDIAESFKAATGLEIEVVNHATNEEIMGKLMASQGKGFDIVFVSSPFAEILNYQGLVEPLDKAAVPNLANLYPEAAALAYDPGNAYSVPYTWGTTGLCYRSDVVKTTPDSWLNLLQPSDDLKGKVTMLATDRWLMAAGLLAKGYSVNETDPAKIDEAKALLIEAKKTLLAYDDTTFYSKLVSGEASLVHAWDGWCNYGITENKDIKFVVPKEGSDLWVDTIVVLKSSEKKDAAMKFINFILDAKNHAWAAQNILYKVPNKAAMESLDPALSQQYPNMAMSAAELAKYELLRDLGAAQRDYSRAVSEIKAAN</sequence>
<protein>
    <recommendedName>
        <fullName evidence="5">Putrescine-binding periplasmic protein</fullName>
    </recommendedName>
</protein>
<keyword evidence="4 5" id="KW-0574">Periplasm</keyword>
<dbReference type="Gene3D" id="3.40.190.10">
    <property type="entry name" value="Periplasmic binding protein-like II"/>
    <property type="match status" value="2"/>
</dbReference>
<dbReference type="OrthoDB" id="9769319at2"/>
<evidence type="ECO:0000256" key="1">
    <source>
        <dbReference type="ARBA" id="ARBA00004418"/>
    </source>
</evidence>
<evidence type="ECO:0000256" key="4">
    <source>
        <dbReference type="ARBA" id="ARBA00022764"/>
    </source>
</evidence>
<dbReference type="GO" id="GO:0015846">
    <property type="term" value="P:polyamine transport"/>
    <property type="evidence" value="ECO:0007669"/>
    <property type="project" value="InterPro"/>
</dbReference>
<evidence type="ECO:0000256" key="3">
    <source>
        <dbReference type="ARBA" id="ARBA00022729"/>
    </source>
</evidence>
<dbReference type="EMBL" id="QFBC01000002">
    <property type="protein sequence ID" value="PWE57615.1"/>
    <property type="molecule type" value="Genomic_DNA"/>
</dbReference>